<dbReference type="Gene3D" id="1.10.3450.20">
    <property type="match status" value="1"/>
</dbReference>
<comment type="subunit">
    <text evidence="7">Part of the nuclear pore complex (NPC).</text>
</comment>
<dbReference type="STRING" id="341454.A0A4S2MQY6"/>
<evidence type="ECO:0000313" key="9">
    <source>
        <dbReference type="EMBL" id="TGZ76887.1"/>
    </source>
</evidence>
<feature type="compositionally biased region" description="Polar residues" evidence="8">
    <location>
        <begin position="30"/>
        <end position="51"/>
    </location>
</feature>
<evidence type="ECO:0000313" key="10">
    <source>
        <dbReference type="Proteomes" id="UP000298138"/>
    </source>
</evidence>
<keyword evidence="6 7" id="KW-0539">Nucleus</keyword>
<comment type="subcellular location">
    <subcellularLocation>
        <location evidence="7">Nucleus</location>
        <location evidence="7">Nuclear pore complex</location>
    </subcellularLocation>
    <subcellularLocation>
        <location evidence="7">Nucleus membrane</location>
    </subcellularLocation>
</comment>
<sequence length="926" mass="104611">MAPLFPIQSPAASSQRMNQRWPQSFLGHSRNASQTSPFLQNGPSPARQQRGASIEGSWVMSDEMGSEMMGDSRLDYDQEEGEDGEFFRPETDFFAARLDNSNLLHNSAESNEEQFQLGLDLIGQYAAHAEERIEKTIEDLEQEREAGEVSEERYHQIAAEENYWRIEKQTWELFGNLLSGRLASSQDNLPELTPELRSRFSSNERIRQVLALTEPQYLELQVVIDWLRTNAPTPTEADVEAGIQRGGWIYTKEKIKSDKRKRGGSGKQLAIFNNLSSAQSRSIVKELDPDAPTRLDASLEKEDEEADETLMALVYSFIRKGDIKAAQTACEEAGQWWRAASLGGAMDAWDPKIDGETSDTMGDSMFDDDTAVNKVIGTRRRELWRRMCYALAQRTDVGEYERAVYGLLSGDIDSVVPVCRTWEDHLFAHLNSLIEGQYSTVLEGMERIPPEVLNFPHFDSVAFHTKGLSDSENESIMNRIIDTISAMKDVEDARFPLRVVQGSLVSSRFPKIVEELSSQILAFQDPDYEPDEEELEAKGLDASDNRLLRTAVHMLLVLKSMNAGFLDGHDLDIAEDVITGYIQFLGSTGRHDLVPLYAAKLTSDRAVKEVGSVLYGLHDVSIRSEILDLMYQHCLDVDGCLMEAMNKAFELNKTSYNEIVEGRNLLQNGLSGEVYVEDADMINALEWLAMGGEALRDDIVRQACEVYKMFLITGRLASAKELHERVQSKDIIRSRLDYIDVDPDNEDQGPQFQDEETETAATVFMQLEILISALMALDDWKQALKEVTRNHTQPIDRIQKDQLRPVFDRAQELLFDTTTSFLDSPLLMDMPLIPDIRNIYIPELVFALHNLYIDAGRYVHKRWFMNALELSTVVADKDKSVLAAFEESKRLTEYVDALANVSRIILGAAQEGKKQDAALGIWTVSK</sequence>
<comment type="function">
    <text evidence="7">Functions as a component of the nuclear pore complex (NPC).</text>
</comment>
<accession>A0A4S2MQY6</accession>
<evidence type="ECO:0000256" key="1">
    <source>
        <dbReference type="ARBA" id="ARBA00022448"/>
    </source>
</evidence>
<dbReference type="InterPro" id="IPR007252">
    <property type="entry name" value="Nup84/Nup107"/>
</dbReference>
<dbReference type="FunCoup" id="A0A4S2MQY6">
    <property type="interactions" value="512"/>
</dbReference>
<keyword evidence="5 7" id="KW-0906">Nuclear pore complex</keyword>
<dbReference type="PANTHER" id="PTHR13003:SF2">
    <property type="entry name" value="NUCLEAR PORE COMPLEX PROTEIN NUP107"/>
    <property type="match status" value="1"/>
</dbReference>
<dbReference type="GO" id="GO:0031080">
    <property type="term" value="C:nuclear pore outer ring"/>
    <property type="evidence" value="ECO:0007669"/>
    <property type="project" value="TreeGrafter"/>
</dbReference>
<dbReference type="EMBL" id="ML220164">
    <property type="protein sequence ID" value="TGZ76887.1"/>
    <property type="molecule type" value="Genomic_DNA"/>
</dbReference>
<dbReference type="OrthoDB" id="3098at2759"/>
<keyword evidence="2" id="KW-0509">mRNA transport</keyword>
<name>A0A4S2MQY6_9PEZI</name>
<evidence type="ECO:0000256" key="5">
    <source>
        <dbReference type="ARBA" id="ARBA00023132"/>
    </source>
</evidence>
<dbReference type="Proteomes" id="UP000298138">
    <property type="component" value="Unassembled WGS sequence"/>
</dbReference>
<keyword evidence="4 7" id="KW-0811">Translocation</keyword>
<dbReference type="GO" id="GO:0006406">
    <property type="term" value="P:mRNA export from nucleus"/>
    <property type="evidence" value="ECO:0007669"/>
    <property type="project" value="TreeGrafter"/>
</dbReference>
<protein>
    <recommendedName>
        <fullName evidence="7">Nuclear pore complex protein</fullName>
    </recommendedName>
</protein>
<feature type="compositionally biased region" description="Polar residues" evidence="8">
    <location>
        <begin position="10"/>
        <end position="22"/>
    </location>
</feature>
<keyword evidence="3" id="KW-0653">Protein transport</keyword>
<keyword evidence="1 7" id="KW-0813">Transport</keyword>
<feature type="region of interest" description="Disordered" evidence="8">
    <location>
        <begin position="1"/>
        <end position="56"/>
    </location>
</feature>
<proteinExistence type="inferred from homology"/>
<dbReference type="InParanoid" id="A0A4S2MQY6"/>
<evidence type="ECO:0000256" key="4">
    <source>
        <dbReference type="ARBA" id="ARBA00023010"/>
    </source>
</evidence>
<gene>
    <name evidence="9" type="ORF">EX30DRAFT_324235</name>
</gene>
<evidence type="ECO:0000256" key="2">
    <source>
        <dbReference type="ARBA" id="ARBA00022816"/>
    </source>
</evidence>
<organism evidence="9 10">
    <name type="scientific">Ascodesmis nigricans</name>
    <dbReference type="NCBI Taxonomy" id="341454"/>
    <lineage>
        <taxon>Eukaryota</taxon>
        <taxon>Fungi</taxon>
        <taxon>Dikarya</taxon>
        <taxon>Ascomycota</taxon>
        <taxon>Pezizomycotina</taxon>
        <taxon>Pezizomycetes</taxon>
        <taxon>Pezizales</taxon>
        <taxon>Ascodesmidaceae</taxon>
        <taxon>Ascodesmis</taxon>
    </lineage>
</organism>
<dbReference type="AlphaFoldDB" id="A0A4S2MQY6"/>
<dbReference type="PANTHER" id="PTHR13003">
    <property type="entry name" value="NUP107-RELATED"/>
    <property type="match status" value="1"/>
</dbReference>
<evidence type="ECO:0000256" key="3">
    <source>
        <dbReference type="ARBA" id="ARBA00022927"/>
    </source>
</evidence>
<dbReference type="GO" id="GO:0031965">
    <property type="term" value="C:nuclear membrane"/>
    <property type="evidence" value="ECO:0007669"/>
    <property type="project" value="UniProtKB-SubCell"/>
</dbReference>
<keyword evidence="10" id="KW-1185">Reference proteome</keyword>
<dbReference type="Pfam" id="PF04121">
    <property type="entry name" value="Nup84_Nup100"/>
    <property type="match status" value="1"/>
</dbReference>
<comment type="similarity">
    <text evidence="7">Belongs to the nucleoporin Nup84/Nup107 family.</text>
</comment>
<reference evidence="9 10" key="1">
    <citation type="submission" date="2019-04" db="EMBL/GenBank/DDBJ databases">
        <title>Comparative genomics and transcriptomics to analyze fruiting body development in filamentous ascomycetes.</title>
        <authorList>
            <consortium name="DOE Joint Genome Institute"/>
            <person name="Lutkenhaus R."/>
            <person name="Traeger S."/>
            <person name="Breuer J."/>
            <person name="Kuo A."/>
            <person name="Lipzen A."/>
            <person name="Pangilinan J."/>
            <person name="Dilworth D."/>
            <person name="Sandor L."/>
            <person name="Poggeler S."/>
            <person name="Barry K."/>
            <person name="Grigoriev I.V."/>
            <person name="Nowrousian M."/>
        </authorList>
    </citation>
    <scope>NUCLEOTIDE SEQUENCE [LARGE SCALE GENOMIC DNA]</scope>
    <source>
        <strain evidence="9 10">CBS 389.68</strain>
    </source>
</reference>
<evidence type="ECO:0000256" key="8">
    <source>
        <dbReference type="SAM" id="MobiDB-lite"/>
    </source>
</evidence>
<evidence type="ECO:0000256" key="6">
    <source>
        <dbReference type="ARBA" id="ARBA00023242"/>
    </source>
</evidence>
<keyword evidence="7" id="KW-0472">Membrane</keyword>
<dbReference type="GO" id="GO:0017056">
    <property type="term" value="F:structural constituent of nuclear pore"/>
    <property type="evidence" value="ECO:0007669"/>
    <property type="project" value="UniProtKB-UniRule"/>
</dbReference>
<dbReference type="GO" id="GO:0000973">
    <property type="term" value="P:post-transcriptional tethering of RNA polymerase II gene DNA at nuclear periphery"/>
    <property type="evidence" value="ECO:0007669"/>
    <property type="project" value="TreeGrafter"/>
</dbReference>
<evidence type="ECO:0000256" key="7">
    <source>
        <dbReference type="RuleBase" id="RU365072"/>
    </source>
</evidence>
<dbReference type="Gene3D" id="1.20.190.50">
    <property type="match status" value="1"/>
</dbReference>
<dbReference type="GO" id="GO:0006606">
    <property type="term" value="P:protein import into nucleus"/>
    <property type="evidence" value="ECO:0007669"/>
    <property type="project" value="TreeGrafter"/>
</dbReference>